<dbReference type="InterPro" id="IPR003851">
    <property type="entry name" value="Znf_Dof"/>
</dbReference>
<dbReference type="PANTHER" id="PTHR31992:SF108">
    <property type="entry name" value="DOF ZINC FINGER PROTEIN"/>
    <property type="match status" value="1"/>
</dbReference>
<evidence type="ECO:0000313" key="12">
    <source>
        <dbReference type="EMBL" id="KAK4421212.1"/>
    </source>
</evidence>
<organism evidence="12 13">
    <name type="scientific">Sesamum alatum</name>
    <dbReference type="NCBI Taxonomy" id="300844"/>
    <lineage>
        <taxon>Eukaryota</taxon>
        <taxon>Viridiplantae</taxon>
        <taxon>Streptophyta</taxon>
        <taxon>Embryophyta</taxon>
        <taxon>Tracheophyta</taxon>
        <taxon>Spermatophyta</taxon>
        <taxon>Magnoliopsida</taxon>
        <taxon>eudicotyledons</taxon>
        <taxon>Gunneridae</taxon>
        <taxon>Pentapetalae</taxon>
        <taxon>asterids</taxon>
        <taxon>lamiids</taxon>
        <taxon>Lamiales</taxon>
        <taxon>Pedaliaceae</taxon>
        <taxon>Sesamum</taxon>
    </lineage>
</organism>
<evidence type="ECO:0000256" key="7">
    <source>
        <dbReference type="ARBA" id="ARBA00023242"/>
    </source>
</evidence>
<feature type="domain" description="Dof-type" evidence="11">
    <location>
        <begin position="34"/>
        <end position="88"/>
    </location>
</feature>
<feature type="region of interest" description="Disordered" evidence="10">
    <location>
        <begin position="87"/>
        <end position="120"/>
    </location>
</feature>
<name>A0AAE1Y0W5_9LAMI</name>
<keyword evidence="5 8" id="KW-0238">DNA-binding</keyword>
<gene>
    <name evidence="12" type="ORF">Salat_2071700</name>
</gene>
<feature type="compositionally biased region" description="Polar residues" evidence="10">
    <location>
        <begin position="255"/>
        <end position="266"/>
    </location>
</feature>
<feature type="region of interest" description="Disordered" evidence="10">
    <location>
        <begin position="1"/>
        <end position="37"/>
    </location>
</feature>
<dbReference type="GO" id="GO:0003700">
    <property type="term" value="F:DNA-binding transcription factor activity"/>
    <property type="evidence" value="ECO:0007669"/>
    <property type="project" value="UniProtKB-UniRule"/>
</dbReference>
<evidence type="ECO:0000256" key="5">
    <source>
        <dbReference type="ARBA" id="ARBA00023125"/>
    </source>
</evidence>
<keyword evidence="3 9" id="KW-0862">Zinc</keyword>
<keyword evidence="6 9" id="KW-0804">Transcription</keyword>
<reference evidence="12" key="2">
    <citation type="journal article" date="2024" name="Plant">
        <title>Genomic evolution and insights into agronomic trait innovations of Sesamum species.</title>
        <authorList>
            <person name="Miao H."/>
            <person name="Wang L."/>
            <person name="Qu L."/>
            <person name="Liu H."/>
            <person name="Sun Y."/>
            <person name="Le M."/>
            <person name="Wang Q."/>
            <person name="Wei S."/>
            <person name="Zheng Y."/>
            <person name="Lin W."/>
            <person name="Duan Y."/>
            <person name="Cao H."/>
            <person name="Xiong S."/>
            <person name="Wang X."/>
            <person name="Wei L."/>
            <person name="Li C."/>
            <person name="Ma Q."/>
            <person name="Ju M."/>
            <person name="Zhao R."/>
            <person name="Li G."/>
            <person name="Mu C."/>
            <person name="Tian Q."/>
            <person name="Mei H."/>
            <person name="Zhang T."/>
            <person name="Gao T."/>
            <person name="Zhang H."/>
        </authorList>
    </citation>
    <scope>NUCLEOTIDE SEQUENCE</scope>
    <source>
        <strain evidence="12">3651</strain>
    </source>
</reference>
<comment type="subcellular location">
    <subcellularLocation>
        <location evidence="8 9">Nucleus</location>
    </subcellularLocation>
</comment>
<feature type="region of interest" description="Disordered" evidence="10">
    <location>
        <begin position="255"/>
        <end position="281"/>
    </location>
</feature>
<dbReference type="InterPro" id="IPR045174">
    <property type="entry name" value="Dof"/>
</dbReference>
<keyword evidence="2 8" id="KW-0863">Zinc-finger</keyword>
<feature type="compositionally biased region" description="Basic and acidic residues" evidence="10">
    <location>
        <begin position="1"/>
        <end position="10"/>
    </location>
</feature>
<keyword evidence="4 9" id="KW-0805">Transcription regulation</keyword>
<dbReference type="Pfam" id="PF02701">
    <property type="entry name" value="Zn_ribbon_Dof"/>
    <property type="match status" value="1"/>
</dbReference>
<evidence type="ECO:0000256" key="6">
    <source>
        <dbReference type="ARBA" id="ARBA00023163"/>
    </source>
</evidence>
<dbReference type="EMBL" id="JACGWO010000008">
    <property type="protein sequence ID" value="KAK4421212.1"/>
    <property type="molecule type" value="Genomic_DNA"/>
</dbReference>
<sequence>MERERNEENLRQQQDPGRQMAANDHPQPPPPPPKKCPRCDSSNTKFCYYNNYSLSQPRYYCKTCRRYWTHGGTLRNVPVGGGCRKIKRSRTSSSSFSSSEIARTQCSSPAPPSQNLTGTISGQLVRPVPRAIPTAAGNSFYTARACLPSLGTMQSLPGEINQRAAVNSGGGSSQFGANMALLQGMSFPSLRPQAANQFQTQAPYFPSQPSLIPPRPLSSWTQSLINPGASSSSSAGSSSIWSCATGCNTAVDGSNQAAGSSFSTDQWAADNHHPGFNPFHH</sequence>
<evidence type="ECO:0000256" key="3">
    <source>
        <dbReference type="ARBA" id="ARBA00022833"/>
    </source>
</evidence>
<keyword evidence="7 8" id="KW-0539">Nucleus</keyword>
<accession>A0AAE1Y0W5</accession>
<comment type="function">
    <text evidence="9">Transcription factor that binds specifically to a 5'-AA[AG]G-3' consensus core sequence.</text>
</comment>
<dbReference type="PROSITE" id="PS50884">
    <property type="entry name" value="ZF_DOF_2"/>
    <property type="match status" value="1"/>
</dbReference>
<evidence type="ECO:0000313" key="13">
    <source>
        <dbReference type="Proteomes" id="UP001293254"/>
    </source>
</evidence>
<dbReference type="Proteomes" id="UP001293254">
    <property type="component" value="Unassembled WGS sequence"/>
</dbReference>
<evidence type="ECO:0000256" key="10">
    <source>
        <dbReference type="SAM" id="MobiDB-lite"/>
    </source>
</evidence>
<evidence type="ECO:0000256" key="2">
    <source>
        <dbReference type="ARBA" id="ARBA00022771"/>
    </source>
</evidence>
<dbReference type="GO" id="GO:0003677">
    <property type="term" value="F:DNA binding"/>
    <property type="evidence" value="ECO:0007669"/>
    <property type="project" value="UniProtKB-UniRule"/>
</dbReference>
<comment type="caution">
    <text evidence="12">The sequence shown here is derived from an EMBL/GenBank/DDBJ whole genome shotgun (WGS) entry which is preliminary data.</text>
</comment>
<dbReference type="AlphaFoldDB" id="A0AAE1Y0W5"/>
<dbReference type="PROSITE" id="PS01361">
    <property type="entry name" value="ZF_DOF_1"/>
    <property type="match status" value="1"/>
</dbReference>
<keyword evidence="13" id="KW-1185">Reference proteome</keyword>
<proteinExistence type="predicted"/>
<dbReference type="GO" id="GO:0005634">
    <property type="term" value="C:nucleus"/>
    <property type="evidence" value="ECO:0007669"/>
    <property type="project" value="UniProtKB-SubCell"/>
</dbReference>
<protein>
    <recommendedName>
        <fullName evidence="9">Dof zinc finger protein</fullName>
    </recommendedName>
</protein>
<evidence type="ECO:0000256" key="9">
    <source>
        <dbReference type="RuleBase" id="RU369094"/>
    </source>
</evidence>
<evidence type="ECO:0000256" key="1">
    <source>
        <dbReference type="ARBA" id="ARBA00022723"/>
    </source>
</evidence>
<dbReference type="GO" id="GO:0008270">
    <property type="term" value="F:zinc ion binding"/>
    <property type="evidence" value="ECO:0007669"/>
    <property type="project" value="UniProtKB-KW"/>
</dbReference>
<keyword evidence="1 9" id="KW-0479">Metal-binding</keyword>
<feature type="compositionally biased region" description="Polar residues" evidence="10">
    <location>
        <begin position="100"/>
        <end position="120"/>
    </location>
</feature>
<dbReference type="PANTHER" id="PTHR31992">
    <property type="entry name" value="DOF ZINC FINGER PROTEIN DOF1.4-RELATED"/>
    <property type="match status" value="1"/>
</dbReference>
<evidence type="ECO:0000256" key="8">
    <source>
        <dbReference type="PROSITE-ProRule" id="PRU00071"/>
    </source>
</evidence>
<evidence type="ECO:0000259" key="11">
    <source>
        <dbReference type="PROSITE" id="PS50884"/>
    </source>
</evidence>
<reference evidence="12" key="1">
    <citation type="submission" date="2020-06" db="EMBL/GenBank/DDBJ databases">
        <authorList>
            <person name="Li T."/>
            <person name="Hu X."/>
            <person name="Zhang T."/>
            <person name="Song X."/>
            <person name="Zhang H."/>
            <person name="Dai N."/>
            <person name="Sheng W."/>
            <person name="Hou X."/>
            <person name="Wei L."/>
        </authorList>
    </citation>
    <scope>NUCLEOTIDE SEQUENCE</scope>
    <source>
        <strain evidence="12">3651</strain>
        <tissue evidence="12">Leaf</tissue>
    </source>
</reference>
<evidence type="ECO:0000256" key="4">
    <source>
        <dbReference type="ARBA" id="ARBA00023015"/>
    </source>
</evidence>